<evidence type="ECO:0000313" key="9">
    <source>
        <dbReference type="Proteomes" id="UP000696485"/>
    </source>
</evidence>
<feature type="compositionally biased region" description="Low complexity" evidence="6">
    <location>
        <begin position="135"/>
        <end position="146"/>
    </location>
</feature>
<evidence type="ECO:0000256" key="1">
    <source>
        <dbReference type="ARBA" id="ARBA00022723"/>
    </source>
</evidence>
<dbReference type="GO" id="GO:0005634">
    <property type="term" value="C:nucleus"/>
    <property type="evidence" value="ECO:0007669"/>
    <property type="project" value="TreeGrafter"/>
</dbReference>
<evidence type="ECO:0000256" key="4">
    <source>
        <dbReference type="ARBA" id="ARBA00022833"/>
    </source>
</evidence>
<keyword evidence="4" id="KW-0862">Zinc</keyword>
<feature type="region of interest" description="Disordered" evidence="6">
    <location>
        <begin position="568"/>
        <end position="618"/>
    </location>
</feature>
<dbReference type="Gene3D" id="3.30.160.60">
    <property type="entry name" value="Classic Zinc Finger"/>
    <property type="match status" value="2"/>
</dbReference>
<protein>
    <recommendedName>
        <fullName evidence="7">C2H2-type domain-containing protein</fullName>
    </recommendedName>
</protein>
<evidence type="ECO:0000256" key="6">
    <source>
        <dbReference type="SAM" id="MobiDB-lite"/>
    </source>
</evidence>
<sequence>MPFSSSNAPEYVDDKLVIDTSEQSPLVSTRTLCDPPSVSFNTNYSLTLMDLSPDRFEGDFQPTPDNGHAREFETAFCRDFSCCGLRLVDMHDLLQHYEECHVRFEDDVDDMFDDSEFFDEDGSSDSDTACPSPFPTSSSSPSPLEPAAGPRSGSGSGSGPTPYMSAFSSPSLTTATAAATHLSAWANQNSFFSSPFADQTPRPSPFSLFHPGSSNDDLSPTSFNNSIHPSSLQAFSAGFKAPSKRKVSPTDVYLEDEIEMGTEESEFSEDCSAFSNTILRTRTLSTSSPSSTRARTSLRLAKRQAIGRGRSSSPSLPRTQSQVTKIAGSFGKIENGENYSGLDQPSLDILDFNLNLFPNTTTAQGPGPFVVDIRHRDEVVSLLEDIGKASSSGDRPYRCTISGCDKAYKNPNGLKYHNQHGHSSRDDAPETKPYVCTFMDCGRRYKNLNGLKYHVEHCHPNLIGALQAHHSGLTSNSYLFGPYSSHAPTIEAALIAIESPMMQAATNALLIHTSTSSNKVKEKETTSSRPRTRSTTPATAPDSGPGPGPGPDPEIGAFQMLMDMHASSGSLAPSIPSGLAHGPAVEGGSVSTGLGGLDSTPSPLRPHLHLRPSSSDSR</sequence>
<feature type="compositionally biased region" description="Acidic residues" evidence="6">
    <location>
        <begin position="113"/>
        <end position="124"/>
    </location>
</feature>
<name>A0A9P5SLQ3_9FUNG</name>
<keyword evidence="9" id="KW-1185">Reference proteome</keyword>
<dbReference type="PANTHER" id="PTHR23057">
    <property type="entry name" value="JUXTAPOSED WITH ANOTHER ZINC FINGER PROTEIN 1"/>
    <property type="match status" value="1"/>
</dbReference>
<keyword evidence="1" id="KW-0479">Metal-binding</keyword>
<evidence type="ECO:0000256" key="3">
    <source>
        <dbReference type="ARBA" id="ARBA00022771"/>
    </source>
</evidence>
<comment type="caution">
    <text evidence="8">The sequence shown here is derived from an EMBL/GenBank/DDBJ whole genome shotgun (WGS) entry which is preliminary data.</text>
</comment>
<dbReference type="GO" id="GO:0008270">
    <property type="term" value="F:zinc ion binding"/>
    <property type="evidence" value="ECO:0007669"/>
    <property type="project" value="UniProtKB-KW"/>
</dbReference>
<feature type="compositionally biased region" description="Low complexity" evidence="6">
    <location>
        <begin position="527"/>
        <end position="543"/>
    </location>
</feature>
<dbReference type="InterPro" id="IPR051580">
    <property type="entry name" value="ZnF-Chromatin_assoc"/>
</dbReference>
<gene>
    <name evidence="8" type="ORF">BG006_003868</name>
</gene>
<dbReference type="InterPro" id="IPR036236">
    <property type="entry name" value="Znf_C2H2_sf"/>
</dbReference>
<accession>A0A9P5SLQ3</accession>
<dbReference type="SUPFAM" id="SSF57667">
    <property type="entry name" value="beta-beta-alpha zinc fingers"/>
    <property type="match status" value="1"/>
</dbReference>
<keyword evidence="2" id="KW-0677">Repeat</keyword>
<evidence type="ECO:0000313" key="8">
    <source>
        <dbReference type="EMBL" id="KAF9333231.1"/>
    </source>
</evidence>
<dbReference type="InterPro" id="IPR013087">
    <property type="entry name" value="Znf_C2H2_type"/>
</dbReference>
<feature type="region of interest" description="Disordered" evidence="6">
    <location>
        <begin position="515"/>
        <end position="556"/>
    </location>
</feature>
<feature type="domain" description="C2H2-type" evidence="7">
    <location>
        <begin position="397"/>
        <end position="427"/>
    </location>
</feature>
<keyword evidence="3 5" id="KW-0863">Zinc-finger</keyword>
<feature type="domain" description="C2H2-type" evidence="7">
    <location>
        <begin position="434"/>
        <end position="459"/>
    </location>
</feature>
<dbReference type="PANTHER" id="PTHR23057:SF0">
    <property type="entry name" value="JUXTAPOSED WITH ANOTHER ZINC FINGER PROTEIN 1"/>
    <property type="match status" value="1"/>
</dbReference>
<dbReference type="AlphaFoldDB" id="A0A9P5SLQ3"/>
<evidence type="ECO:0000256" key="5">
    <source>
        <dbReference type="PROSITE-ProRule" id="PRU00042"/>
    </source>
</evidence>
<evidence type="ECO:0000259" key="7">
    <source>
        <dbReference type="PROSITE" id="PS50157"/>
    </source>
</evidence>
<dbReference type="PROSITE" id="PS50157">
    <property type="entry name" value="ZINC_FINGER_C2H2_2"/>
    <property type="match status" value="2"/>
</dbReference>
<feature type="region of interest" description="Disordered" evidence="6">
    <location>
        <begin position="113"/>
        <end position="162"/>
    </location>
</feature>
<organism evidence="8 9">
    <name type="scientific">Podila minutissima</name>
    <dbReference type="NCBI Taxonomy" id="64525"/>
    <lineage>
        <taxon>Eukaryota</taxon>
        <taxon>Fungi</taxon>
        <taxon>Fungi incertae sedis</taxon>
        <taxon>Mucoromycota</taxon>
        <taxon>Mortierellomycotina</taxon>
        <taxon>Mortierellomycetes</taxon>
        <taxon>Mortierellales</taxon>
        <taxon>Mortierellaceae</taxon>
        <taxon>Podila</taxon>
    </lineage>
</organism>
<proteinExistence type="predicted"/>
<dbReference type="Proteomes" id="UP000696485">
    <property type="component" value="Unassembled WGS sequence"/>
</dbReference>
<evidence type="ECO:0000256" key="2">
    <source>
        <dbReference type="ARBA" id="ARBA00022737"/>
    </source>
</evidence>
<reference evidence="8" key="1">
    <citation type="journal article" date="2020" name="Fungal Divers.">
        <title>Resolving the Mortierellaceae phylogeny through synthesis of multi-gene phylogenetics and phylogenomics.</title>
        <authorList>
            <person name="Vandepol N."/>
            <person name="Liber J."/>
            <person name="Desiro A."/>
            <person name="Na H."/>
            <person name="Kennedy M."/>
            <person name="Barry K."/>
            <person name="Grigoriev I.V."/>
            <person name="Miller A.N."/>
            <person name="O'Donnell K."/>
            <person name="Stajich J.E."/>
            <person name="Bonito G."/>
        </authorList>
    </citation>
    <scope>NUCLEOTIDE SEQUENCE</scope>
    <source>
        <strain evidence="8">NVP1</strain>
    </source>
</reference>
<dbReference type="PROSITE" id="PS00028">
    <property type="entry name" value="ZINC_FINGER_C2H2_1"/>
    <property type="match status" value="2"/>
</dbReference>
<dbReference type="SMART" id="SM00355">
    <property type="entry name" value="ZnF_C2H2"/>
    <property type="match status" value="2"/>
</dbReference>
<dbReference type="EMBL" id="JAAAUY010000214">
    <property type="protein sequence ID" value="KAF9333231.1"/>
    <property type="molecule type" value="Genomic_DNA"/>
</dbReference>